<evidence type="ECO:0000256" key="1">
    <source>
        <dbReference type="ARBA" id="ARBA00023121"/>
    </source>
</evidence>
<protein>
    <submittedName>
        <fullName evidence="2">DegV family protein</fullName>
    </submittedName>
</protein>
<dbReference type="Gene3D" id="3.30.1180.10">
    <property type="match status" value="1"/>
</dbReference>
<sequence length="310" mass="32463">MSVAVVTDSTAGLSAQTLAQADTRHIPLRIVGIPVLLGALQRREGRDISSAQVTEALNSRKQPVTTSRLSPGELSALYRQLLDQDGFDAVVSIHLASALSGTVEAARLAAAEFDGRVHVVDSRGVGMGLGYPVLEAVSASEAGAAREDVASAAERARQRVSTYFYVDTLEYLRRGGRISAAAALVGTALSVKPILQVTATGQIQVCGKVRTPLKGVKTLTSLAVTDAESQERLDVTVHHLGAAARAQTLATELQHQLGSQIANLQITEVGAAVGAHCGPGLVGVVVHRRPGELVDTQKIRIVRLLRGLGV</sequence>
<evidence type="ECO:0000313" key="2">
    <source>
        <dbReference type="EMBL" id="QSB04481.1"/>
    </source>
</evidence>
<dbReference type="PANTHER" id="PTHR33434:SF2">
    <property type="entry name" value="FATTY ACID-BINDING PROTEIN TM_1468"/>
    <property type="match status" value="1"/>
</dbReference>
<accession>A0A895XF61</accession>
<name>A0A895XF61_9ACTN</name>
<dbReference type="Gene3D" id="3.40.50.10170">
    <property type="match status" value="1"/>
</dbReference>
<dbReference type="Pfam" id="PF02645">
    <property type="entry name" value="DegV"/>
    <property type="match status" value="1"/>
</dbReference>
<keyword evidence="1" id="KW-0446">Lipid-binding</keyword>
<reference evidence="2" key="1">
    <citation type="submission" date="2021-02" db="EMBL/GenBank/DDBJ databases">
        <title>Natronoglycomyces albus gen. nov., sp. nov, a haloalkaliphilic actinobacterium from a soda solonchak soil.</title>
        <authorList>
            <person name="Sorokin D.Y."/>
            <person name="Khijniak T.V."/>
            <person name="Zakharycheva A.P."/>
            <person name="Boueva O.V."/>
            <person name="Ariskina E.V."/>
            <person name="Hahnke R.L."/>
            <person name="Bunk B."/>
            <person name="Sproer C."/>
            <person name="Schumann P."/>
            <person name="Evtushenko L.I."/>
            <person name="Kublanov I.V."/>
        </authorList>
    </citation>
    <scope>NUCLEOTIDE SEQUENCE</scope>
    <source>
        <strain evidence="2">DSM 106290</strain>
    </source>
</reference>
<dbReference type="AlphaFoldDB" id="A0A895XF61"/>
<organism evidence="2 3">
    <name type="scientific">Natronoglycomyces albus</name>
    <dbReference type="NCBI Taxonomy" id="2811108"/>
    <lineage>
        <taxon>Bacteria</taxon>
        <taxon>Bacillati</taxon>
        <taxon>Actinomycetota</taxon>
        <taxon>Actinomycetes</taxon>
        <taxon>Glycomycetales</taxon>
        <taxon>Glycomycetaceae</taxon>
        <taxon>Natronoglycomyces</taxon>
    </lineage>
</organism>
<dbReference type="SUPFAM" id="SSF82549">
    <property type="entry name" value="DAK1/DegV-like"/>
    <property type="match status" value="1"/>
</dbReference>
<dbReference type="EMBL" id="CP070496">
    <property type="protein sequence ID" value="QSB04481.1"/>
    <property type="molecule type" value="Genomic_DNA"/>
</dbReference>
<dbReference type="Proteomes" id="UP000662939">
    <property type="component" value="Chromosome"/>
</dbReference>
<dbReference type="InterPro" id="IPR043168">
    <property type="entry name" value="DegV_C"/>
</dbReference>
<dbReference type="KEGG" id="nav:JQS30_11910"/>
<proteinExistence type="predicted"/>
<keyword evidence="3" id="KW-1185">Reference proteome</keyword>
<gene>
    <name evidence="2" type="ORF">JQS30_11910</name>
</gene>
<dbReference type="InterPro" id="IPR003797">
    <property type="entry name" value="DegV"/>
</dbReference>
<evidence type="ECO:0000313" key="3">
    <source>
        <dbReference type="Proteomes" id="UP000662939"/>
    </source>
</evidence>
<dbReference type="GO" id="GO:0008289">
    <property type="term" value="F:lipid binding"/>
    <property type="evidence" value="ECO:0007669"/>
    <property type="project" value="UniProtKB-KW"/>
</dbReference>
<dbReference type="NCBIfam" id="TIGR00762">
    <property type="entry name" value="DegV"/>
    <property type="match status" value="1"/>
</dbReference>
<dbReference type="RefSeq" id="WP_213170480.1">
    <property type="nucleotide sequence ID" value="NZ_CP070496.1"/>
</dbReference>
<dbReference type="PANTHER" id="PTHR33434">
    <property type="entry name" value="DEGV DOMAIN-CONTAINING PROTEIN DR_1986-RELATED"/>
    <property type="match status" value="1"/>
</dbReference>
<dbReference type="InterPro" id="IPR050270">
    <property type="entry name" value="DegV_domain_contain"/>
</dbReference>
<dbReference type="PROSITE" id="PS51482">
    <property type="entry name" value="DEGV"/>
    <property type="match status" value="1"/>
</dbReference>